<proteinExistence type="predicted"/>
<organism evidence="1 3">
    <name type="scientific">Sulfodiicoccus acidiphilus</name>
    <dbReference type="NCBI Taxonomy" id="1670455"/>
    <lineage>
        <taxon>Archaea</taxon>
        <taxon>Thermoproteota</taxon>
        <taxon>Thermoprotei</taxon>
        <taxon>Sulfolobales</taxon>
        <taxon>Sulfolobaceae</taxon>
        <taxon>Sulfodiicoccus</taxon>
    </lineage>
</organism>
<dbReference type="Proteomes" id="UP000276741">
    <property type="component" value="Chromosome"/>
</dbReference>
<dbReference type="Proteomes" id="UP000616143">
    <property type="component" value="Unassembled WGS sequence"/>
</dbReference>
<reference evidence="3" key="2">
    <citation type="submission" date="2018-04" db="EMBL/GenBank/DDBJ databases">
        <title>Complete genome sequence of Sulfodiicoccus acidiphilus strain HS-1.</title>
        <authorList>
            <person name="Sakai H.D."/>
            <person name="Kurosawa N."/>
        </authorList>
    </citation>
    <scope>NUCLEOTIDE SEQUENCE [LARGE SCALE GENOMIC DNA]</scope>
    <source>
        <strain evidence="3">HS-1</strain>
    </source>
</reference>
<sequence length="95" mass="10777">MIAEDQVKRKVDYRILEVQQASPETEIRVIIVTNVPPSEPILAELTSAHLKVVKVFPDFYSVKVEGRAKHVMAVSSRDFVKYLILDEILVRGAEL</sequence>
<reference evidence="1" key="3">
    <citation type="journal article" date="2019" name="BMC Res. Notes">
        <title>Complete genome sequence of the Sulfodiicoccus acidiphilus strain HS-1T, the first crenarchaeon that lacks polB3, isolated from an acidic hot spring in Ohwaku-dani, Hakone, Japan.</title>
        <authorList>
            <person name="Sakai H.D."/>
            <person name="Kurosawa N."/>
        </authorList>
    </citation>
    <scope>NUCLEOTIDE SEQUENCE</scope>
    <source>
        <strain evidence="1">HS-1</strain>
    </source>
</reference>
<dbReference type="AlphaFoldDB" id="A0A348B114"/>
<protein>
    <submittedName>
        <fullName evidence="1">Uncharacterized protein</fullName>
    </submittedName>
</protein>
<accession>A0A348B114</accession>
<keyword evidence="3" id="KW-1185">Reference proteome</keyword>
<evidence type="ECO:0000313" key="3">
    <source>
        <dbReference type="Proteomes" id="UP000276741"/>
    </source>
</evidence>
<dbReference type="EMBL" id="AP018553">
    <property type="protein sequence ID" value="BBD71866.1"/>
    <property type="molecule type" value="Genomic_DNA"/>
</dbReference>
<dbReference type="KEGG" id="sacd:HS1genome_0255"/>
<evidence type="ECO:0000313" key="2">
    <source>
        <dbReference type="EMBL" id="GGT91074.1"/>
    </source>
</evidence>
<dbReference type="RefSeq" id="WP_126449175.1">
    <property type="nucleotide sequence ID" value="NZ_AP018553.1"/>
</dbReference>
<dbReference type="OrthoDB" id="36027at2157"/>
<name>A0A348B114_9CREN</name>
<reference evidence="2" key="1">
    <citation type="journal article" date="2014" name="Int. J. Syst. Evol. Microbiol.">
        <title>Complete genome sequence of Corynebacterium casei LMG S-19264T (=DSM 44701T), isolated from a smear-ripened cheese.</title>
        <authorList>
            <consortium name="US DOE Joint Genome Institute (JGI-PGF)"/>
            <person name="Walter F."/>
            <person name="Albersmeier A."/>
            <person name="Kalinowski J."/>
            <person name="Ruckert C."/>
        </authorList>
    </citation>
    <scope>NUCLEOTIDE SEQUENCE</scope>
    <source>
        <strain evidence="2">JCM 31740</strain>
    </source>
</reference>
<reference evidence="2" key="4">
    <citation type="submission" date="2020-09" db="EMBL/GenBank/DDBJ databases">
        <authorList>
            <person name="Sun Q."/>
            <person name="Ohkuma M."/>
        </authorList>
    </citation>
    <scope>NUCLEOTIDE SEQUENCE</scope>
    <source>
        <strain evidence="2">JCM 31740</strain>
    </source>
</reference>
<gene>
    <name evidence="2" type="ORF">GCM10007116_05970</name>
    <name evidence="1" type="ORF">HS1genome_0255</name>
</gene>
<dbReference type="GeneID" id="38665753"/>
<dbReference type="EMBL" id="BMQS01000005">
    <property type="protein sequence ID" value="GGT91074.1"/>
    <property type="molecule type" value="Genomic_DNA"/>
</dbReference>
<evidence type="ECO:0000313" key="1">
    <source>
        <dbReference type="EMBL" id="BBD71866.1"/>
    </source>
</evidence>